<evidence type="ECO:0000256" key="6">
    <source>
        <dbReference type="ARBA" id="ARBA00023136"/>
    </source>
</evidence>
<evidence type="ECO:0000313" key="10">
    <source>
        <dbReference type="Proteomes" id="UP001298753"/>
    </source>
</evidence>
<keyword evidence="3 7" id="KW-1003">Cell membrane</keyword>
<proteinExistence type="inferred from homology"/>
<dbReference type="RefSeq" id="WP_227599911.1">
    <property type="nucleotide sequence ID" value="NZ_JAJEPX010000001.1"/>
</dbReference>
<keyword evidence="10" id="KW-1185">Reference proteome</keyword>
<feature type="transmembrane region" description="Helical" evidence="8">
    <location>
        <begin position="30"/>
        <end position="45"/>
    </location>
</feature>
<keyword evidence="4 8" id="KW-0812">Transmembrane</keyword>
<evidence type="ECO:0000256" key="5">
    <source>
        <dbReference type="ARBA" id="ARBA00022989"/>
    </source>
</evidence>
<comment type="caution">
    <text evidence="9">The sequence shown here is derived from an EMBL/GenBank/DDBJ whole genome shotgun (WGS) entry which is preliminary data.</text>
</comment>
<dbReference type="EMBL" id="JAJEPX010000001">
    <property type="protein sequence ID" value="MCC2175632.1"/>
    <property type="molecule type" value="Genomic_DNA"/>
</dbReference>
<accession>A0AAW4VRV3</accession>
<evidence type="ECO:0000256" key="8">
    <source>
        <dbReference type="SAM" id="Phobius"/>
    </source>
</evidence>
<feature type="transmembrane region" description="Helical" evidence="8">
    <location>
        <begin position="75"/>
        <end position="94"/>
    </location>
</feature>
<reference evidence="9 10" key="1">
    <citation type="submission" date="2021-10" db="EMBL/GenBank/DDBJ databases">
        <title>Anaerobic single-cell dispensing facilitates the cultivation of human gut bacteria.</title>
        <authorList>
            <person name="Afrizal A."/>
        </authorList>
    </citation>
    <scope>NUCLEOTIDE SEQUENCE [LARGE SCALE GENOMIC DNA]</scope>
    <source>
        <strain evidence="9 10">CLA-AA-H270</strain>
    </source>
</reference>
<dbReference type="GO" id="GO:0042121">
    <property type="term" value="P:alginic acid biosynthetic process"/>
    <property type="evidence" value="ECO:0007669"/>
    <property type="project" value="InterPro"/>
</dbReference>
<dbReference type="InterPro" id="IPR004299">
    <property type="entry name" value="MBOAT_fam"/>
</dbReference>
<dbReference type="GO" id="GO:0016746">
    <property type="term" value="F:acyltransferase activity"/>
    <property type="evidence" value="ECO:0007669"/>
    <property type="project" value="UniProtKB-KW"/>
</dbReference>
<keyword evidence="6 7" id="KW-0472">Membrane</keyword>
<dbReference type="GO" id="GO:0005886">
    <property type="term" value="C:plasma membrane"/>
    <property type="evidence" value="ECO:0007669"/>
    <property type="project" value="UniProtKB-SubCell"/>
</dbReference>
<organism evidence="9 10">
    <name type="scientific">Agathobaculum butyriciproducens</name>
    <dbReference type="NCBI Taxonomy" id="1628085"/>
    <lineage>
        <taxon>Bacteria</taxon>
        <taxon>Bacillati</taxon>
        <taxon>Bacillota</taxon>
        <taxon>Clostridia</taxon>
        <taxon>Eubacteriales</taxon>
        <taxon>Butyricicoccaceae</taxon>
        <taxon>Agathobaculum</taxon>
    </lineage>
</organism>
<dbReference type="AlphaFoldDB" id="A0AAW4VRV3"/>
<sequence length="458" mass="53141">MVFSSLIFLFFFLPAVLFCYYIVPQKFIRVRNAVLLLFSLFFYFYGEPRLIGMLIFSILMNYLFGLSMRSTYRKPLLILCVIANLSLLGVFKYLNFFISSADSLFGLGIPVPDIVMPIGISFYTFQALSYVIDVYRREVPPQHDLFSLALYVSMFPQLIAGPIVRYHDVNVQLAVRKHSFAQFSEGISRFLFGLSKKVLLSNVFAQIADGVFKYAPNELSAAGAWMGAIGYTLQIYFDFSGYSDMAIGLGKMFGFEFLENFNYPYISKSVTEFWRRWHISLSTWFRDYVYIPLGGNRCSPARHIFNLLAVWTLTGFWHGANWTFMAWGLYFGVLLILEKKFLAGWITRLPSVLQHLYALFFIVIGWVFFRSDSMGLAVQYLGSMFTSTVPLNRFVIEYLLRFWPYLLFGVVLSAPVFPRLKSTRIWRVLEFPMLAVLFTLCLMRLLASSYNPFIYFRF</sequence>
<feature type="transmembrane region" description="Helical" evidence="8">
    <location>
        <begin position="145"/>
        <end position="164"/>
    </location>
</feature>
<name>A0AAW4VRV3_9FIRM</name>
<evidence type="ECO:0000256" key="3">
    <source>
        <dbReference type="ARBA" id="ARBA00022475"/>
    </source>
</evidence>
<evidence type="ECO:0000256" key="4">
    <source>
        <dbReference type="ARBA" id="ARBA00022692"/>
    </source>
</evidence>
<comment type="similarity">
    <text evidence="2 7">Belongs to the membrane-bound acyltransferase family.</text>
</comment>
<dbReference type="PIRSF" id="PIRSF016636">
    <property type="entry name" value="AlgI_DltB"/>
    <property type="match status" value="1"/>
</dbReference>
<evidence type="ECO:0000256" key="2">
    <source>
        <dbReference type="ARBA" id="ARBA00010323"/>
    </source>
</evidence>
<dbReference type="GeneID" id="98660479"/>
<keyword evidence="7" id="KW-0808">Transferase</keyword>
<dbReference type="PANTHER" id="PTHR13285">
    <property type="entry name" value="ACYLTRANSFERASE"/>
    <property type="match status" value="1"/>
</dbReference>
<feature type="transmembrane region" description="Helical" evidence="8">
    <location>
        <begin position="429"/>
        <end position="447"/>
    </location>
</feature>
<feature type="transmembrane region" description="Helical" evidence="8">
    <location>
        <begin position="349"/>
        <end position="369"/>
    </location>
</feature>
<evidence type="ECO:0000313" key="9">
    <source>
        <dbReference type="EMBL" id="MCC2175632.1"/>
    </source>
</evidence>
<protein>
    <submittedName>
        <fullName evidence="9">MBOAT family protein</fullName>
    </submittedName>
</protein>
<feature type="transmembrane region" description="Helical" evidence="8">
    <location>
        <begin position="114"/>
        <end position="133"/>
    </location>
</feature>
<dbReference type="Pfam" id="PF03062">
    <property type="entry name" value="MBOAT"/>
    <property type="match status" value="1"/>
</dbReference>
<comment type="subcellular location">
    <subcellularLocation>
        <location evidence="1">Cell membrane</location>
        <topology evidence="1">Multi-pass membrane protein</topology>
    </subcellularLocation>
</comment>
<dbReference type="InterPro" id="IPR024194">
    <property type="entry name" value="Ac/AlaTfrase_AlgI/DltB"/>
</dbReference>
<dbReference type="Proteomes" id="UP001298753">
    <property type="component" value="Unassembled WGS sequence"/>
</dbReference>
<evidence type="ECO:0000256" key="1">
    <source>
        <dbReference type="ARBA" id="ARBA00004651"/>
    </source>
</evidence>
<feature type="transmembrane region" description="Helical" evidence="8">
    <location>
        <begin position="398"/>
        <end position="417"/>
    </location>
</feature>
<dbReference type="InterPro" id="IPR051085">
    <property type="entry name" value="MB_O-acyltransferase"/>
</dbReference>
<feature type="transmembrane region" description="Helical" evidence="8">
    <location>
        <begin position="6"/>
        <end position="23"/>
    </location>
</feature>
<dbReference type="PIRSF" id="PIRSF500217">
    <property type="entry name" value="AlgI"/>
    <property type="match status" value="1"/>
</dbReference>
<keyword evidence="5 8" id="KW-1133">Transmembrane helix</keyword>
<dbReference type="InterPro" id="IPR028362">
    <property type="entry name" value="AlgI"/>
</dbReference>
<gene>
    <name evidence="9" type="ORF">LKD22_00560</name>
</gene>
<keyword evidence="7" id="KW-0012">Acyltransferase</keyword>
<feature type="transmembrane region" description="Helical" evidence="8">
    <location>
        <begin position="316"/>
        <end position="337"/>
    </location>
</feature>
<dbReference type="PANTHER" id="PTHR13285:SF18">
    <property type="entry name" value="PROTEIN-CYSTEINE N-PALMITOYLTRANSFERASE RASP"/>
    <property type="match status" value="1"/>
</dbReference>
<evidence type="ECO:0000256" key="7">
    <source>
        <dbReference type="PIRNR" id="PIRNR016636"/>
    </source>
</evidence>